<dbReference type="Proteomes" id="UP001549099">
    <property type="component" value="Unassembled WGS sequence"/>
</dbReference>
<sequence>MESIMSVLLGHLGLFYPTLIAAAACFIVALIKRSWKWMLASTILIYPGTWYLGATPAFFWAEYLPLIPLALTIWLFLLTRKERGQVEG</sequence>
<evidence type="ECO:0000256" key="1">
    <source>
        <dbReference type="SAM" id="Phobius"/>
    </source>
</evidence>
<accession>A0ABV2GE45</accession>
<keyword evidence="1" id="KW-0812">Transmembrane</keyword>
<feature type="transmembrane region" description="Helical" evidence="1">
    <location>
        <begin position="60"/>
        <end position="78"/>
    </location>
</feature>
<proteinExistence type="predicted"/>
<reference evidence="2 3" key="1">
    <citation type="submission" date="2024-06" db="EMBL/GenBank/DDBJ databases">
        <title>Genomic Encyclopedia of Type Strains, Phase IV (KMG-IV): sequencing the most valuable type-strain genomes for metagenomic binning, comparative biology and taxonomic classification.</title>
        <authorList>
            <person name="Goeker M."/>
        </authorList>
    </citation>
    <scope>NUCLEOTIDE SEQUENCE [LARGE SCALE GENOMIC DNA]</scope>
    <source>
        <strain evidence="2 3">DSM 26128</strain>
    </source>
</reference>
<comment type="caution">
    <text evidence="2">The sequence shown here is derived from an EMBL/GenBank/DDBJ whole genome shotgun (WGS) entry which is preliminary data.</text>
</comment>
<protein>
    <submittedName>
        <fullName evidence="2">CHASE2 domain-containing sensor protein</fullName>
    </submittedName>
</protein>
<keyword evidence="3" id="KW-1185">Reference proteome</keyword>
<organism evidence="2 3">
    <name type="scientific">Bhargavaea ullalensis</name>
    <dbReference type="NCBI Taxonomy" id="1265685"/>
    <lineage>
        <taxon>Bacteria</taxon>
        <taxon>Bacillati</taxon>
        <taxon>Bacillota</taxon>
        <taxon>Bacilli</taxon>
        <taxon>Bacillales</taxon>
        <taxon>Caryophanaceae</taxon>
        <taxon>Bhargavaea</taxon>
    </lineage>
</organism>
<gene>
    <name evidence="2" type="ORF">ABID49_002472</name>
</gene>
<feature type="transmembrane region" description="Helical" evidence="1">
    <location>
        <begin position="12"/>
        <end position="30"/>
    </location>
</feature>
<name>A0ABV2GE45_9BACL</name>
<dbReference type="EMBL" id="JBEPLW010000026">
    <property type="protein sequence ID" value="MET3576543.1"/>
    <property type="molecule type" value="Genomic_DNA"/>
</dbReference>
<dbReference type="RefSeq" id="WP_354198681.1">
    <property type="nucleotide sequence ID" value="NZ_JBEPLW010000026.1"/>
</dbReference>
<keyword evidence="1" id="KW-0472">Membrane</keyword>
<keyword evidence="1" id="KW-1133">Transmembrane helix</keyword>
<evidence type="ECO:0000313" key="3">
    <source>
        <dbReference type="Proteomes" id="UP001549099"/>
    </source>
</evidence>
<evidence type="ECO:0000313" key="2">
    <source>
        <dbReference type="EMBL" id="MET3576543.1"/>
    </source>
</evidence>